<evidence type="ECO:0000313" key="10">
    <source>
        <dbReference type="EnsemblMetazoa" id="KAF7488773.1"/>
    </source>
</evidence>
<dbReference type="Gene3D" id="3.30.1120.10">
    <property type="match status" value="1"/>
</dbReference>
<dbReference type="InterPro" id="IPR017850">
    <property type="entry name" value="Alkaline_phosphatase_core_sf"/>
</dbReference>
<evidence type="ECO:0000259" key="7">
    <source>
        <dbReference type="Pfam" id="PF00884"/>
    </source>
</evidence>
<dbReference type="InterPro" id="IPR050738">
    <property type="entry name" value="Sulfatase"/>
</dbReference>
<sequence>MKFIEIFIVCLWSFTIDADRQCLRQQDRPNIILMLMDDMGWGDIGSNGNPLRETPKIDKLAQEGMQFLDFYAGSPLCSPSRASLLTGRLPVRNGFYTTNHKARNSYTPQEIVGGISTDEILISEVLAKTGYRNKIIGKWHLGHSDPKYFPLNRGFHEFFGSFGVHFGPYDDHRTPNVPVFRDSTMIGRYYENVFIDRQNQVSEMLKNFTDEAIEFIAKESRNGNPFFLYWTPDTLHAPTYRSRSFVGRSLSNSSYGDALIEIDHSIEQIMNVIRDDPCLYENTFVFFTSDNGPALVSKNDAGSNGPFLCGKQTTFEGGFREPAIAWWPSKISPRTSTHQIATHMDLFRTIATISRSTMPDDREYDSNDLTDLMFENKENSNASMFYYRGDTLMAIRHGPYKAHFWTFSTPTTELKKGIDFCPGQALANLTTSHLTDHTKSPLLFHLFQDPGERFPIPFNREEYKRVINEIRKIHQDHQSKMKFGVPQLNWCDRAAMTWQPPGCENLGMCLPKPASKPYRCDWPH</sequence>
<dbReference type="Pfam" id="PF00884">
    <property type="entry name" value="Sulfatase"/>
    <property type="match status" value="1"/>
</dbReference>
<dbReference type="GO" id="GO:0046872">
    <property type="term" value="F:metal ion binding"/>
    <property type="evidence" value="ECO:0007669"/>
    <property type="project" value="UniProtKB-KW"/>
</dbReference>
<dbReference type="OrthoDB" id="103349at2759"/>
<dbReference type="SUPFAM" id="SSF53649">
    <property type="entry name" value="Alkaline phosphatase-like"/>
    <property type="match status" value="1"/>
</dbReference>
<protein>
    <submittedName>
        <fullName evidence="9">Galactosamine (N-acetyl)-6-sulfate sulfatase-like protein</fullName>
    </submittedName>
    <submittedName>
        <fullName evidence="8">N-acetylgalactosamine-6-sulfatase</fullName>
    </submittedName>
</protein>
<evidence type="ECO:0000313" key="12">
    <source>
        <dbReference type="Proteomes" id="UP000616769"/>
    </source>
</evidence>
<evidence type="ECO:0000256" key="5">
    <source>
        <dbReference type="ARBA" id="ARBA00022837"/>
    </source>
</evidence>
<dbReference type="PANTHER" id="PTHR42693:SF47">
    <property type="entry name" value="N-ACETYLGALACTOSAMINE-6-SULFATASE"/>
    <property type="match status" value="1"/>
</dbReference>
<dbReference type="EMBL" id="JXLN01005940">
    <property type="protein sequence ID" value="KPM03733.1"/>
    <property type="molecule type" value="Genomic_DNA"/>
</dbReference>
<gene>
    <name evidence="9" type="ORF">QR98_0021670</name>
    <name evidence="8" type="ORF">SSS_4408</name>
</gene>
<dbReference type="PROSITE" id="PS00523">
    <property type="entry name" value="SULFATASE_1"/>
    <property type="match status" value="1"/>
</dbReference>
<keyword evidence="4" id="KW-0378">Hydrolase</keyword>
<reference evidence="8" key="3">
    <citation type="submission" date="2020-01" db="EMBL/GenBank/DDBJ databases">
        <authorList>
            <person name="Korhonen P.K.K."/>
            <person name="Guangxu M.G."/>
            <person name="Wang T.W."/>
            <person name="Stroehlein A.J.S."/>
            <person name="Young N.D."/>
            <person name="Ang C.-S.A."/>
            <person name="Fernando D.W.F."/>
            <person name="Lu H.L."/>
            <person name="Taylor S.T."/>
            <person name="Ehtesham M.E.M."/>
            <person name="Najaraj S.H.N."/>
            <person name="Harsha G.H.G."/>
            <person name="Madugundu A.M."/>
            <person name="Renuse S.R."/>
            <person name="Holt D.H."/>
            <person name="Pandey A.P."/>
            <person name="Papenfuss A.P."/>
            <person name="Gasser R.B.G."/>
            <person name="Fischer K.F."/>
        </authorList>
    </citation>
    <scope>NUCLEOTIDE SEQUENCE</scope>
    <source>
        <strain evidence="8">SSS_KF_BRIS2020</strain>
    </source>
</reference>
<evidence type="ECO:0000313" key="11">
    <source>
        <dbReference type="Proteomes" id="UP000070412"/>
    </source>
</evidence>
<dbReference type="PANTHER" id="PTHR42693">
    <property type="entry name" value="ARYLSULFATASE FAMILY MEMBER"/>
    <property type="match status" value="1"/>
</dbReference>
<comment type="cofactor">
    <cofactor evidence="1">
        <name>Ca(2+)</name>
        <dbReference type="ChEBI" id="CHEBI:29108"/>
    </cofactor>
</comment>
<evidence type="ECO:0000313" key="8">
    <source>
        <dbReference type="EMBL" id="KAF7488773.1"/>
    </source>
</evidence>
<keyword evidence="3" id="KW-0479">Metal-binding</keyword>
<evidence type="ECO:0000256" key="2">
    <source>
        <dbReference type="ARBA" id="ARBA00008779"/>
    </source>
</evidence>
<evidence type="ECO:0000313" key="9">
    <source>
        <dbReference type="EMBL" id="KPM03733.1"/>
    </source>
</evidence>
<evidence type="ECO:0000256" key="4">
    <source>
        <dbReference type="ARBA" id="ARBA00022801"/>
    </source>
</evidence>
<dbReference type="InterPro" id="IPR024607">
    <property type="entry name" value="Sulfatase_CS"/>
</dbReference>
<dbReference type="AlphaFoldDB" id="A0A131ZYH4"/>
<reference evidence="10" key="4">
    <citation type="submission" date="2022-06" db="UniProtKB">
        <authorList>
            <consortium name="EnsemblMetazoa"/>
        </authorList>
    </citation>
    <scope>IDENTIFICATION</scope>
</reference>
<dbReference type="Proteomes" id="UP000070412">
    <property type="component" value="Unassembled WGS sequence"/>
</dbReference>
<dbReference type="EnsemblMetazoa" id="SSS_4408s_mrna">
    <property type="protein sequence ID" value="KAF7488773.1"/>
    <property type="gene ID" value="SSS_4408"/>
</dbReference>
<proteinExistence type="inferred from homology"/>
<dbReference type="OMA" id="ESAEYYP"/>
<evidence type="ECO:0000256" key="3">
    <source>
        <dbReference type="ARBA" id="ARBA00022723"/>
    </source>
</evidence>
<evidence type="ECO:0000256" key="1">
    <source>
        <dbReference type="ARBA" id="ARBA00001913"/>
    </source>
</evidence>
<feature type="domain" description="Sulfatase N-terminal" evidence="7">
    <location>
        <begin position="29"/>
        <end position="351"/>
    </location>
</feature>
<dbReference type="EMBL" id="WVUK01000065">
    <property type="protein sequence ID" value="KAF7488773.1"/>
    <property type="molecule type" value="Genomic_DNA"/>
</dbReference>
<keyword evidence="5" id="KW-0106">Calcium</keyword>
<evidence type="ECO:0000256" key="6">
    <source>
        <dbReference type="SAM" id="SignalP"/>
    </source>
</evidence>
<keyword evidence="6" id="KW-0732">Signal</keyword>
<organism evidence="9 12">
    <name type="scientific">Sarcoptes scabiei</name>
    <name type="common">Itch mite</name>
    <name type="synonym">Acarus scabiei</name>
    <dbReference type="NCBI Taxonomy" id="52283"/>
    <lineage>
        <taxon>Eukaryota</taxon>
        <taxon>Metazoa</taxon>
        <taxon>Ecdysozoa</taxon>
        <taxon>Arthropoda</taxon>
        <taxon>Chelicerata</taxon>
        <taxon>Arachnida</taxon>
        <taxon>Acari</taxon>
        <taxon>Acariformes</taxon>
        <taxon>Sarcoptiformes</taxon>
        <taxon>Astigmata</taxon>
        <taxon>Psoroptidia</taxon>
        <taxon>Sarcoptoidea</taxon>
        <taxon>Sarcoptidae</taxon>
        <taxon>Sarcoptinae</taxon>
        <taxon>Sarcoptes</taxon>
    </lineage>
</organism>
<dbReference type="Proteomes" id="UP000616769">
    <property type="component" value="Unassembled WGS sequence"/>
</dbReference>
<reference evidence="11" key="2">
    <citation type="journal article" date="2020" name="PLoS Negl. Trop. Dis.">
        <title>High-quality nuclear genome for Sarcoptes scabiei-A critical resource for a neglected parasite.</title>
        <authorList>
            <person name="Korhonen P.K."/>
            <person name="Gasser R.B."/>
            <person name="Ma G."/>
            <person name="Wang T."/>
            <person name="Stroehlein A.J."/>
            <person name="Young N.D."/>
            <person name="Ang C.S."/>
            <person name="Fernando D.D."/>
            <person name="Lu H.C."/>
            <person name="Taylor S."/>
            <person name="Reynolds S.L."/>
            <person name="Mofiz E."/>
            <person name="Najaraj S.H."/>
            <person name="Gowda H."/>
            <person name="Madugundu A."/>
            <person name="Renuse S."/>
            <person name="Holt D."/>
            <person name="Pandey A."/>
            <person name="Papenfuss A.T."/>
            <person name="Fischer K."/>
        </authorList>
    </citation>
    <scope>NUCLEOTIDE SEQUENCE [LARGE SCALE GENOMIC DNA]</scope>
</reference>
<dbReference type="Gene3D" id="3.40.720.10">
    <property type="entry name" value="Alkaline Phosphatase, subunit A"/>
    <property type="match status" value="1"/>
</dbReference>
<reference evidence="9 12" key="1">
    <citation type="journal article" date="2015" name="Parasit. Vectors">
        <title>Draft genome of the scabies mite.</title>
        <authorList>
            <person name="Rider S.D.Jr."/>
            <person name="Morgan M.S."/>
            <person name="Arlian L.G."/>
        </authorList>
    </citation>
    <scope>NUCLEOTIDE SEQUENCE [LARGE SCALE GENOMIC DNA]</scope>
    <source>
        <strain evidence="9">Arlian Lab</strain>
    </source>
</reference>
<dbReference type="GO" id="GO:0004065">
    <property type="term" value="F:arylsulfatase activity"/>
    <property type="evidence" value="ECO:0007669"/>
    <property type="project" value="TreeGrafter"/>
</dbReference>
<feature type="chain" id="PRO_5010784373" evidence="6">
    <location>
        <begin position="19"/>
        <end position="524"/>
    </location>
</feature>
<dbReference type="VEuPathDB" id="VectorBase:SSCA000308"/>
<name>A0A131ZYH4_SARSC</name>
<accession>A0A131ZYH4</accession>
<dbReference type="InterPro" id="IPR000917">
    <property type="entry name" value="Sulfatase_N"/>
</dbReference>
<comment type="similarity">
    <text evidence="2">Belongs to the sulfatase family.</text>
</comment>
<dbReference type="Pfam" id="PF14707">
    <property type="entry name" value="Sulfatase_C"/>
    <property type="match status" value="1"/>
</dbReference>
<feature type="signal peptide" evidence="6">
    <location>
        <begin position="1"/>
        <end position="18"/>
    </location>
</feature>
<keyword evidence="11" id="KW-1185">Reference proteome</keyword>